<accession>A0AAD4GXZ1</accession>
<reference evidence="6" key="1">
    <citation type="journal article" date="2019" name="Beilstein J. Org. Chem.">
        <title>Nanangenines: drimane sesquiterpenoids as the dominant metabolite cohort of a novel Australian fungus, Aspergillus nanangensis.</title>
        <authorList>
            <person name="Lacey H.J."/>
            <person name="Gilchrist C.L.M."/>
            <person name="Crombie A."/>
            <person name="Kalaitzis J.A."/>
            <person name="Vuong D."/>
            <person name="Rutledge P.J."/>
            <person name="Turner P."/>
            <person name="Pitt J.I."/>
            <person name="Lacey E."/>
            <person name="Chooi Y.H."/>
            <person name="Piggott A.M."/>
        </authorList>
    </citation>
    <scope>NUCLEOTIDE SEQUENCE</scope>
    <source>
        <strain evidence="6">MST-FP2251</strain>
    </source>
</reference>
<feature type="signal peptide" evidence="4">
    <location>
        <begin position="1"/>
        <end position="17"/>
    </location>
</feature>
<keyword evidence="3" id="KW-0186">Copper</keyword>
<feature type="chain" id="PRO_5041966487" description="Tyrosinase copper-binding domain-containing protein" evidence="4">
    <location>
        <begin position="18"/>
        <end position="353"/>
    </location>
</feature>
<dbReference type="PANTHER" id="PTHR11474">
    <property type="entry name" value="TYROSINASE FAMILY MEMBER"/>
    <property type="match status" value="1"/>
</dbReference>
<feature type="domain" description="Tyrosinase copper-binding" evidence="5">
    <location>
        <begin position="276"/>
        <end position="287"/>
    </location>
</feature>
<keyword evidence="7" id="KW-1185">Reference proteome</keyword>
<gene>
    <name evidence="6" type="ORF">FE257_002484</name>
</gene>
<dbReference type="Proteomes" id="UP001194746">
    <property type="component" value="Unassembled WGS sequence"/>
</dbReference>
<dbReference type="EMBL" id="VCAU01000014">
    <property type="protein sequence ID" value="KAF9892078.1"/>
    <property type="molecule type" value="Genomic_DNA"/>
</dbReference>
<evidence type="ECO:0000259" key="5">
    <source>
        <dbReference type="PROSITE" id="PS00498"/>
    </source>
</evidence>
<dbReference type="InterPro" id="IPR008922">
    <property type="entry name" value="Di-copper_centre_dom_sf"/>
</dbReference>
<dbReference type="SUPFAM" id="SSF48056">
    <property type="entry name" value="Di-copper centre-containing domain"/>
    <property type="match status" value="1"/>
</dbReference>
<evidence type="ECO:0000256" key="4">
    <source>
        <dbReference type="SAM" id="SignalP"/>
    </source>
</evidence>
<keyword evidence="1" id="KW-0479">Metal-binding</keyword>
<organism evidence="6 7">
    <name type="scientific">Aspergillus nanangensis</name>
    <dbReference type="NCBI Taxonomy" id="2582783"/>
    <lineage>
        <taxon>Eukaryota</taxon>
        <taxon>Fungi</taxon>
        <taxon>Dikarya</taxon>
        <taxon>Ascomycota</taxon>
        <taxon>Pezizomycotina</taxon>
        <taxon>Eurotiomycetes</taxon>
        <taxon>Eurotiomycetidae</taxon>
        <taxon>Eurotiales</taxon>
        <taxon>Aspergillaceae</taxon>
        <taxon>Aspergillus</taxon>
        <taxon>Aspergillus subgen. Circumdati</taxon>
    </lineage>
</organism>
<dbReference type="InterPro" id="IPR050316">
    <property type="entry name" value="Tyrosinase/Hemocyanin"/>
</dbReference>
<dbReference type="PRINTS" id="PR00092">
    <property type="entry name" value="TYROSINASE"/>
</dbReference>
<dbReference type="PANTHER" id="PTHR11474:SF125">
    <property type="entry name" value="N-ACETYL-6-HYDROXYTRYPTOPHAN OXIDASE IVOB-RELATED"/>
    <property type="match status" value="1"/>
</dbReference>
<evidence type="ECO:0000256" key="3">
    <source>
        <dbReference type="ARBA" id="ARBA00023008"/>
    </source>
</evidence>
<name>A0AAD4GXZ1_ASPNN</name>
<comment type="caution">
    <text evidence="6">The sequence shown here is derived from an EMBL/GenBank/DDBJ whole genome shotgun (WGS) entry which is preliminary data.</text>
</comment>
<dbReference type="InterPro" id="IPR002227">
    <property type="entry name" value="Tyrosinase_Cu-bd"/>
</dbReference>
<keyword evidence="2" id="KW-0560">Oxidoreductase</keyword>
<reference evidence="6" key="2">
    <citation type="submission" date="2020-02" db="EMBL/GenBank/DDBJ databases">
        <authorList>
            <person name="Gilchrist C.L.M."/>
            <person name="Chooi Y.-H."/>
        </authorList>
    </citation>
    <scope>NUCLEOTIDE SEQUENCE</scope>
    <source>
        <strain evidence="6">MST-FP2251</strain>
    </source>
</reference>
<evidence type="ECO:0000256" key="1">
    <source>
        <dbReference type="ARBA" id="ARBA00022723"/>
    </source>
</evidence>
<proteinExistence type="predicted"/>
<dbReference type="Pfam" id="PF00264">
    <property type="entry name" value="Tyrosinase"/>
    <property type="match status" value="1"/>
</dbReference>
<keyword evidence="4" id="KW-0732">Signal</keyword>
<dbReference type="Gene3D" id="1.10.1280.10">
    <property type="entry name" value="Di-copper center containing domain from catechol oxidase"/>
    <property type="match status" value="1"/>
</dbReference>
<dbReference type="PROSITE" id="PS00498">
    <property type="entry name" value="TYROSINASE_2"/>
    <property type="match status" value="1"/>
</dbReference>
<sequence length="353" mass="39191">MLFCLWALGLLATGVTAALTSDTPCNARTATRRREWGSLSAVERTAYVNAVWCLRRQPATLPQADFPGVRDRMDDFVATHINYTTRIHNNGLLLPWHRHFLFLFETDLQQKCGYTGGVPYWDWSLYADDLSASPLLDGSSTSLSGNGDLVPQEAVFCTPNLGCLGRGTGGGCVQSGPFKDFEVHMGPFNPNLSLAYTPLPNDAFAYKPRCLSRNFNTNFTSRWNTKHTVKSLLAAKNIVEFLRIMEPTPPDSMGAHGGGHQGIGGDMGDLFSSPQDPIFMLHHSMVDRVWTLWQNEDPVHRQDALNGTTIINNPPGSPTVTVDTVVEFGVLDRPRRVKQLMQSMDDDYCYVYA</sequence>
<dbReference type="GO" id="GO:0016491">
    <property type="term" value="F:oxidoreductase activity"/>
    <property type="evidence" value="ECO:0007669"/>
    <property type="project" value="UniProtKB-KW"/>
</dbReference>
<evidence type="ECO:0000256" key="2">
    <source>
        <dbReference type="ARBA" id="ARBA00023002"/>
    </source>
</evidence>
<dbReference type="AlphaFoldDB" id="A0AAD4GXZ1"/>
<dbReference type="GO" id="GO:0046872">
    <property type="term" value="F:metal ion binding"/>
    <property type="evidence" value="ECO:0007669"/>
    <property type="project" value="UniProtKB-KW"/>
</dbReference>
<evidence type="ECO:0000313" key="6">
    <source>
        <dbReference type="EMBL" id="KAF9892078.1"/>
    </source>
</evidence>
<protein>
    <recommendedName>
        <fullName evidence="5">Tyrosinase copper-binding domain-containing protein</fullName>
    </recommendedName>
</protein>
<evidence type="ECO:0000313" key="7">
    <source>
        <dbReference type="Proteomes" id="UP001194746"/>
    </source>
</evidence>